<protein>
    <submittedName>
        <fullName evidence="1">Uncharacterized protein</fullName>
    </submittedName>
</protein>
<dbReference type="OrthoDB" id="37197at10239"/>
<organism evidence="1 2">
    <name type="scientific">Erwinia phage vB_EamM_RisingSun</name>
    <dbReference type="NCBI Taxonomy" id="2026080"/>
    <lineage>
        <taxon>Viruses</taxon>
        <taxon>Duplodnaviria</taxon>
        <taxon>Heunggongvirae</taxon>
        <taxon>Uroviricota</taxon>
        <taxon>Caudoviricetes</taxon>
        <taxon>Chimalliviridae</taxon>
        <taxon>Risingsunvirus</taxon>
        <taxon>Risingsunvirus risingsun</taxon>
    </lineage>
</organism>
<gene>
    <name evidence="1" type="ORF">RISINGSUN_166</name>
</gene>
<sequence>MFSKNLDWFTRSSYFGTWSRVLLRMGGDYPKQVEISLNTPNNWDLEWRDMLQCRVRVHQTPKAERDVYIHNLPDSVYDTLVDHFDTETADFFVHTDLYKMIDWENFDEVEADWVGGGGVPIALVIKSQAWLPNQMRDYWETNRATLCESFYIHRDARMQAKLRLLANKFNPEDAGDFGRFMNYVTTADNVWNPEKYQNSRVMSGNSFGKESWFRYQYVLGNAFAEGYIDTFQFRIFKNHSNFQLYMKTRDGKWPENCTYSVTVDKKNDMIAFIADKLNH</sequence>
<evidence type="ECO:0000313" key="1">
    <source>
        <dbReference type="EMBL" id="ASU03504.1"/>
    </source>
</evidence>
<proteinExistence type="predicted"/>
<keyword evidence="2" id="KW-1185">Reference proteome</keyword>
<evidence type="ECO:0000313" key="2">
    <source>
        <dbReference type="Proteomes" id="UP000225553"/>
    </source>
</evidence>
<name>A0A223LH05_9CAUD</name>
<dbReference type="Proteomes" id="UP000225553">
    <property type="component" value="Segment"/>
</dbReference>
<dbReference type="EMBL" id="MF459646">
    <property type="protein sequence ID" value="ASU03504.1"/>
    <property type="molecule type" value="Genomic_DNA"/>
</dbReference>
<accession>A0A223LH05</accession>
<reference evidence="2" key="1">
    <citation type="submission" date="2017-07" db="EMBL/GenBank/DDBJ databases">
        <authorList>
            <person name="Putnam M.J."/>
            <person name="Sharma R."/>
            <person name="Kruger J.L."/>
            <person name="Berg J.A."/>
            <person name="Payne A.M."/>
            <person name="Fajardo C.P."/>
            <person name="Breakwell D.P."/>
            <person name="Hope S."/>
            <person name="Grose J.H."/>
        </authorList>
    </citation>
    <scope>NUCLEOTIDE SEQUENCE [LARGE SCALE GENOMIC DNA]</scope>
</reference>